<feature type="compositionally biased region" description="Basic and acidic residues" evidence="1">
    <location>
        <begin position="83"/>
        <end position="97"/>
    </location>
</feature>
<dbReference type="Proteomes" id="UP000807353">
    <property type="component" value="Unassembled WGS sequence"/>
</dbReference>
<gene>
    <name evidence="2" type="ORF">BDZ94DRAFT_1260283</name>
</gene>
<evidence type="ECO:0000313" key="2">
    <source>
        <dbReference type="EMBL" id="KAF9462971.1"/>
    </source>
</evidence>
<dbReference type="EMBL" id="MU150267">
    <property type="protein sequence ID" value="KAF9462971.1"/>
    <property type="molecule type" value="Genomic_DNA"/>
</dbReference>
<organism evidence="2 3">
    <name type="scientific">Collybia nuda</name>
    <dbReference type="NCBI Taxonomy" id="64659"/>
    <lineage>
        <taxon>Eukaryota</taxon>
        <taxon>Fungi</taxon>
        <taxon>Dikarya</taxon>
        <taxon>Basidiomycota</taxon>
        <taxon>Agaricomycotina</taxon>
        <taxon>Agaricomycetes</taxon>
        <taxon>Agaricomycetidae</taxon>
        <taxon>Agaricales</taxon>
        <taxon>Tricholomatineae</taxon>
        <taxon>Clitocybaceae</taxon>
        <taxon>Collybia</taxon>
    </lineage>
</organism>
<name>A0A9P5Y767_9AGAR</name>
<evidence type="ECO:0000256" key="1">
    <source>
        <dbReference type="SAM" id="MobiDB-lite"/>
    </source>
</evidence>
<dbReference type="AlphaFoldDB" id="A0A9P5Y767"/>
<sequence length="184" mass="19392">MGGIGDANERELNAVNLAGNIAIDMFDRMVAETQGRGASGGRGRGWTDNGRRGIDEATLDRARFQMVAGAMVAIRAELGRLEGSTGRDEGDANDRVMESGGGRGGGRRGGANDRSMIIPGTLTPSLWDLDVMDGMPSDNDDVRGGWGWNNLFSDIGISADGGDAAVLERLEILVSPKLSIIPLF</sequence>
<feature type="compositionally biased region" description="Gly residues" evidence="1">
    <location>
        <begin position="99"/>
        <end position="109"/>
    </location>
</feature>
<keyword evidence="3" id="KW-1185">Reference proteome</keyword>
<proteinExistence type="predicted"/>
<feature type="region of interest" description="Disordered" evidence="1">
    <location>
        <begin position="83"/>
        <end position="115"/>
    </location>
</feature>
<reference evidence="2" key="1">
    <citation type="submission" date="2020-11" db="EMBL/GenBank/DDBJ databases">
        <authorList>
            <consortium name="DOE Joint Genome Institute"/>
            <person name="Ahrendt S."/>
            <person name="Riley R."/>
            <person name="Andreopoulos W."/>
            <person name="Labutti K."/>
            <person name="Pangilinan J."/>
            <person name="Ruiz-Duenas F.J."/>
            <person name="Barrasa J.M."/>
            <person name="Sanchez-Garcia M."/>
            <person name="Camarero S."/>
            <person name="Miyauchi S."/>
            <person name="Serrano A."/>
            <person name="Linde D."/>
            <person name="Babiker R."/>
            <person name="Drula E."/>
            <person name="Ayuso-Fernandez I."/>
            <person name="Pacheco R."/>
            <person name="Padilla G."/>
            <person name="Ferreira P."/>
            <person name="Barriuso J."/>
            <person name="Kellner H."/>
            <person name="Castanera R."/>
            <person name="Alfaro M."/>
            <person name="Ramirez L."/>
            <person name="Pisabarro A.G."/>
            <person name="Kuo A."/>
            <person name="Tritt A."/>
            <person name="Lipzen A."/>
            <person name="He G."/>
            <person name="Yan M."/>
            <person name="Ng V."/>
            <person name="Cullen D."/>
            <person name="Martin F."/>
            <person name="Rosso M.-N."/>
            <person name="Henrissat B."/>
            <person name="Hibbett D."/>
            <person name="Martinez A.T."/>
            <person name="Grigoriev I.V."/>
        </authorList>
    </citation>
    <scope>NUCLEOTIDE SEQUENCE</scope>
    <source>
        <strain evidence="2">CBS 247.69</strain>
    </source>
</reference>
<evidence type="ECO:0000313" key="3">
    <source>
        <dbReference type="Proteomes" id="UP000807353"/>
    </source>
</evidence>
<comment type="caution">
    <text evidence="2">The sequence shown here is derived from an EMBL/GenBank/DDBJ whole genome shotgun (WGS) entry which is preliminary data.</text>
</comment>
<protein>
    <submittedName>
        <fullName evidence="2">Uncharacterized protein</fullName>
    </submittedName>
</protein>
<accession>A0A9P5Y767</accession>